<feature type="non-terminal residue" evidence="3">
    <location>
        <position position="1"/>
    </location>
</feature>
<dbReference type="EMBL" id="KQ977935">
    <property type="protein sequence ID" value="KYM98582.1"/>
    <property type="molecule type" value="Genomic_DNA"/>
</dbReference>
<feature type="domain" description="Deltamethrin resistance protein prag01" evidence="2">
    <location>
        <begin position="20"/>
        <end position="71"/>
    </location>
</feature>
<dbReference type="Proteomes" id="UP000078542">
    <property type="component" value="Unassembled WGS sequence"/>
</dbReference>
<name>A0A195CCQ1_9HYME</name>
<accession>A0A195CCQ1</accession>
<evidence type="ECO:0000313" key="3">
    <source>
        <dbReference type="EMBL" id="KYM98582.1"/>
    </source>
</evidence>
<evidence type="ECO:0000256" key="1">
    <source>
        <dbReference type="SAM" id="Phobius"/>
    </source>
</evidence>
<keyword evidence="1" id="KW-0472">Membrane</keyword>
<sequence length="78" mass="8520">GTRSSSSKAVQDDLRLPTINDIPGPCGSWKEHYDARQRVYNVQLLAGIGVLVGTIAYVKLSGVIFFNFGPPEEPTENK</sequence>
<organism evidence="3 4">
    <name type="scientific">Cyphomyrmex costatus</name>
    <dbReference type="NCBI Taxonomy" id="456900"/>
    <lineage>
        <taxon>Eukaryota</taxon>
        <taxon>Metazoa</taxon>
        <taxon>Ecdysozoa</taxon>
        <taxon>Arthropoda</taxon>
        <taxon>Hexapoda</taxon>
        <taxon>Insecta</taxon>
        <taxon>Pterygota</taxon>
        <taxon>Neoptera</taxon>
        <taxon>Endopterygota</taxon>
        <taxon>Hymenoptera</taxon>
        <taxon>Apocrita</taxon>
        <taxon>Aculeata</taxon>
        <taxon>Formicoidea</taxon>
        <taxon>Formicidae</taxon>
        <taxon>Myrmicinae</taxon>
        <taxon>Cyphomyrmex</taxon>
    </lineage>
</organism>
<gene>
    <name evidence="3" type="ORF">ALC62_10550</name>
</gene>
<dbReference type="InterPro" id="IPR031973">
    <property type="entry name" value="Deltameth_res_prag01"/>
</dbReference>
<evidence type="ECO:0000313" key="4">
    <source>
        <dbReference type="Proteomes" id="UP000078542"/>
    </source>
</evidence>
<dbReference type="STRING" id="456900.A0A195CCQ1"/>
<dbReference type="PANTHER" id="PTHR22133:SF2">
    <property type="entry name" value="AT01821P-RELATED"/>
    <property type="match status" value="1"/>
</dbReference>
<feature type="transmembrane region" description="Helical" evidence="1">
    <location>
        <begin position="44"/>
        <end position="68"/>
    </location>
</feature>
<evidence type="ECO:0000259" key="2">
    <source>
        <dbReference type="Pfam" id="PF16020"/>
    </source>
</evidence>
<dbReference type="Pfam" id="PF16020">
    <property type="entry name" value="Deltameth_res"/>
    <property type="match status" value="1"/>
</dbReference>
<dbReference type="PANTHER" id="PTHR22133">
    <property type="entry name" value="AT01821P-RELATED"/>
    <property type="match status" value="1"/>
</dbReference>
<proteinExistence type="predicted"/>
<keyword evidence="4" id="KW-1185">Reference proteome</keyword>
<protein>
    <recommendedName>
        <fullName evidence="2">Deltamethrin resistance protein prag01 domain-containing protein</fullName>
    </recommendedName>
</protein>
<keyword evidence="1" id="KW-0812">Transmembrane</keyword>
<reference evidence="3 4" key="1">
    <citation type="submission" date="2016-03" db="EMBL/GenBank/DDBJ databases">
        <title>Cyphomyrmex costatus WGS genome.</title>
        <authorList>
            <person name="Nygaard S."/>
            <person name="Hu H."/>
            <person name="Boomsma J."/>
            <person name="Zhang G."/>
        </authorList>
    </citation>
    <scope>NUCLEOTIDE SEQUENCE [LARGE SCALE GENOMIC DNA]</scope>
    <source>
        <strain evidence="3">MS0001</strain>
        <tissue evidence="3">Whole body</tissue>
    </source>
</reference>
<dbReference type="AlphaFoldDB" id="A0A195CCQ1"/>
<keyword evidence="1" id="KW-1133">Transmembrane helix</keyword>